<evidence type="ECO:0000313" key="3">
    <source>
        <dbReference type="Proteomes" id="UP000276260"/>
    </source>
</evidence>
<proteinExistence type="predicted"/>
<dbReference type="Pfam" id="PF08906">
    <property type="entry name" value="T6SS_Tdi1_C"/>
    <property type="match status" value="1"/>
</dbReference>
<evidence type="ECO:0000259" key="1">
    <source>
        <dbReference type="Pfam" id="PF08906"/>
    </source>
</evidence>
<dbReference type="OrthoDB" id="8683979at2"/>
<keyword evidence="3" id="KW-1185">Reference proteome</keyword>
<reference evidence="2 3" key="1">
    <citation type="submission" date="2018-11" db="EMBL/GenBank/DDBJ databases">
        <title>Draft genome analysis of Rheinheimera mesophila isolated from an industrial waste site.</title>
        <authorList>
            <person name="Yu Q."/>
            <person name="Qi Y."/>
            <person name="Zhang H."/>
            <person name="Lu Y."/>
            <person name="Pu J."/>
        </authorList>
    </citation>
    <scope>NUCLEOTIDE SEQUENCE [LARGE SCALE GENOMIC DNA]</scope>
    <source>
        <strain evidence="2 3">IITR13</strain>
    </source>
</reference>
<dbReference type="InterPro" id="IPR015002">
    <property type="entry name" value="T6SS_Tdi1_C"/>
</dbReference>
<gene>
    <name evidence="2" type="ORF">EIK76_01015</name>
</gene>
<sequence>MTLNDLTINFSHLDRDNLLEDWEWLLKGDYLPILLSACGDAFVQHLSNGEIWWLDSAGAEFSKVADSPEEFNKLLSDKEFVIEYFAVQMVGDLIHSGKKLNNGQIYSLTKPWLLGGKYELSNIEPTDIAVHFSITGQIAEQVASNGS</sequence>
<dbReference type="RefSeq" id="WP_052749339.1">
    <property type="nucleotide sequence ID" value="NZ_LAVS01000024.1"/>
</dbReference>
<dbReference type="Proteomes" id="UP000276260">
    <property type="component" value="Unassembled WGS sequence"/>
</dbReference>
<name>A0A3P3QPB8_9GAMM</name>
<dbReference type="EMBL" id="RRCF01000001">
    <property type="protein sequence ID" value="RRJ22698.1"/>
    <property type="molecule type" value="Genomic_DNA"/>
</dbReference>
<dbReference type="AlphaFoldDB" id="A0A3P3QPB8"/>
<protein>
    <submittedName>
        <fullName evidence="2">DUF1851 domain-containing protein</fullName>
    </submittedName>
</protein>
<accession>A0A3P3QPB8</accession>
<organism evidence="2 3">
    <name type="scientific">Rheinheimera mesophila</name>
    <dbReference type="NCBI Taxonomy" id="1547515"/>
    <lineage>
        <taxon>Bacteria</taxon>
        <taxon>Pseudomonadati</taxon>
        <taxon>Pseudomonadota</taxon>
        <taxon>Gammaproteobacteria</taxon>
        <taxon>Chromatiales</taxon>
        <taxon>Chromatiaceae</taxon>
        <taxon>Rheinheimera</taxon>
    </lineage>
</organism>
<feature type="domain" description="T6SS immunity protein Tdi1 C-terminal" evidence="1">
    <location>
        <begin position="68"/>
        <end position="138"/>
    </location>
</feature>
<evidence type="ECO:0000313" key="2">
    <source>
        <dbReference type="EMBL" id="RRJ22698.1"/>
    </source>
</evidence>
<comment type="caution">
    <text evidence="2">The sequence shown here is derived from an EMBL/GenBank/DDBJ whole genome shotgun (WGS) entry which is preliminary data.</text>
</comment>